<comment type="caution">
    <text evidence="2">The sequence shown here is derived from an EMBL/GenBank/DDBJ whole genome shotgun (WGS) entry which is preliminary data.</text>
</comment>
<feature type="compositionally biased region" description="Basic and acidic residues" evidence="1">
    <location>
        <begin position="50"/>
        <end position="68"/>
    </location>
</feature>
<keyword evidence="3" id="KW-1185">Reference proteome</keyword>
<evidence type="ECO:0000313" key="3">
    <source>
        <dbReference type="Proteomes" id="UP001607303"/>
    </source>
</evidence>
<dbReference type="Proteomes" id="UP001607303">
    <property type="component" value="Unassembled WGS sequence"/>
</dbReference>
<reference evidence="2 3" key="1">
    <citation type="journal article" date="2024" name="Ann. Entomol. Soc. Am.">
        <title>Genomic analyses of the southern and eastern yellowjacket wasps (Hymenoptera: Vespidae) reveal evolutionary signatures of social life.</title>
        <authorList>
            <person name="Catto M.A."/>
            <person name="Caine P.B."/>
            <person name="Orr S.E."/>
            <person name="Hunt B.G."/>
            <person name="Goodisman M.A.D."/>
        </authorList>
    </citation>
    <scope>NUCLEOTIDE SEQUENCE [LARGE SCALE GENOMIC DNA]</scope>
    <source>
        <strain evidence="2">232</strain>
        <tissue evidence="2">Head and thorax</tissue>
    </source>
</reference>
<gene>
    <name evidence="2" type="ORF">V1477_021234</name>
</gene>
<sequence>MTPLRDRKIKEFYYIVRISNTENSEYYLLVNPIELPVMIYSSNSNRKPQNRRDATNSDDNELKGGLRKDSTCGFPRSLEIATSWRIARANVKEIRAMINGEYITNHKNNFIEVNPFKIVILISYNLQFDISNSGRSEHLFLKSNFVKNFPTNQSLYQDHMIREKMTQFRMPLAGVTFSCSKF</sequence>
<organism evidence="2 3">
    <name type="scientific">Vespula maculifrons</name>
    <name type="common">Eastern yellow jacket</name>
    <name type="synonym">Wasp</name>
    <dbReference type="NCBI Taxonomy" id="7453"/>
    <lineage>
        <taxon>Eukaryota</taxon>
        <taxon>Metazoa</taxon>
        <taxon>Ecdysozoa</taxon>
        <taxon>Arthropoda</taxon>
        <taxon>Hexapoda</taxon>
        <taxon>Insecta</taxon>
        <taxon>Pterygota</taxon>
        <taxon>Neoptera</taxon>
        <taxon>Endopterygota</taxon>
        <taxon>Hymenoptera</taxon>
        <taxon>Apocrita</taxon>
        <taxon>Aculeata</taxon>
        <taxon>Vespoidea</taxon>
        <taxon>Vespidae</taxon>
        <taxon>Vespinae</taxon>
        <taxon>Vespula</taxon>
    </lineage>
</organism>
<feature type="region of interest" description="Disordered" evidence="1">
    <location>
        <begin position="44"/>
        <end position="68"/>
    </location>
</feature>
<name>A0ABD2AIU0_VESMC</name>
<accession>A0ABD2AIU0</accession>
<dbReference type="AlphaFoldDB" id="A0ABD2AIU0"/>
<proteinExistence type="predicted"/>
<evidence type="ECO:0000256" key="1">
    <source>
        <dbReference type="SAM" id="MobiDB-lite"/>
    </source>
</evidence>
<evidence type="ECO:0000313" key="2">
    <source>
        <dbReference type="EMBL" id="KAL2719740.1"/>
    </source>
</evidence>
<protein>
    <submittedName>
        <fullName evidence="2">Uncharacterized protein</fullName>
    </submittedName>
</protein>
<dbReference type="EMBL" id="JAYRBN010000119">
    <property type="protein sequence ID" value="KAL2719740.1"/>
    <property type="molecule type" value="Genomic_DNA"/>
</dbReference>